<reference evidence="2" key="1">
    <citation type="submission" date="2014-08" db="EMBL/GenBank/DDBJ databases">
        <authorList>
            <person name="Sharma Rahul"/>
            <person name="Thines Marco"/>
        </authorList>
    </citation>
    <scope>NUCLEOTIDE SEQUENCE</scope>
</reference>
<protein>
    <submittedName>
        <fullName evidence="2">Cytidine deaminase-like</fullName>
    </submittedName>
</protein>
<accession>A0A0F7SNW0</accession>
<dbReference type="Gene3D" id="3.40.140.10">
    <property type="entry name" value="Cytidine Deaminase, domain 2"/>
    <property type="match status" value="1"/>
</dbReference>
<sequence length="235" mass="25470">MTRTDRIHSLLLAEAQNSDLNHKHAAAIVKGGKIISMGHNQRRTYFGGEVQHSMHAEMSCILTAPTGNASSGRSGMMSHSAPFRQSPPLTRSTSPDSPKSSRHAQPDGGMSAGGGEIDGTADDLEEGPSFSCRRTKADGGKSTYGADIYVCRVTKSGALAESRPCYRCFGWIVEAGIKRVFFTMVDEVSGKVRWECQTVTEMYDQMLNGQIFATASTFLLLSHRLAGNRTTILAY</sequence>
<name>A0A0F7SNW0_PHARH</name>
<dbReference type="EMBL" id="LN483142">
    <property type="protein sequence ID" value="CED83096.1"/>
    <property type="molecule type" value="Genomic_DNA"/>
</dbReference>
<evidence type="ECO:0000256" key="1">
    <source>
        <dbReference type="SAM" id="MobiDB-lite"/>
    </source>
</evidence>
<dbReference type="AlphaFoldDB" id="A0A0F7SNW0"/>
<proteinExistence type="predicted"/>
<dbReference type="InterPro" id="IPR016193">
    <property type="entry name" value="Cytidine_deaminase-like"/>
</dbReference>
<feature type="region of interest" description="Disordered" evidence="1">
    <location>
        <begin position="65"/>
        <end position="140"/>
    </location>
</feature>
<dbReference type="GO" id="GO:0006139">
    <property type="term" value="P:nucleobase-containing compound metabolic process"/>
    <property type="evidence" value="ECO:0007669"/>
    <property type="project" value="UniProtKB-ARBA"/>
</dbReference>
<organism evidence="2">
    <name type="scientific">Phaffia rhodozyma</name>
    <name type="common">Yeast</name>
    <name type="synonym">Xanthophyllomyces dendrorhous</name>
    <dbReference type="NCBI Taxonomy" id="264483"/>
    <lineage>
        <taxon>Eukaryota</taxon>
        <taxon>Fungi</taxon>
        <taxon>Dikarya</taxon>
        <taxon>Basidiomycota</taxon>
        <taxon>Agaricomycotina</taxon>
        <taxon>Tremellomycetes</taxon>
        <taxon>Cystofilobasidiales</taxon>
        <taxon>Mrakiaceae</taxon>
        <taxon>Phaffia</taxon>
    </lineage>
</organism>
<dbReference type="GO" id="GO:0003824">
    <property type="term" value="F:catalytic activity"/>
    <property type="evidence" value="ECO:0007669"/>
    <property type="project" value="InterPro"/>
</dbReference>
<dbReference type="SUPFAM" id="SSF53927">
    <property type="entry name" value="Cytidine deaminase-like"/>
    <property type="match status" value="1"/>
</dbReference>
<evidence type="ECO:0000313" key="2">
    <source>
        <dbReference type="EMBL" id="CED83096.1"/>
    </source>
</evidence>
<feature type="compositionally biased region" description="Polar residues" evidence="1">
    <location>
        <begin position="87"/>
        <end position="98"/>
    </location>
</feature>